<keyword evidence="2" id="KW-0902">Two-component regulatory system</keyword>
<evidence type="ECO:0000313" key="9">
    <source>
        <dbReference type="Proteomes" id="UP001138540"/>
    </source>
</evidence>
<dbReference type="SUPFAM" id="SSF52172">
    <property type="entry name" value="CheY-like"/>
    <property type="match status" value="1"/>
</dbReference>
<dbReference type="Proteomes" id="UP001138540">
    <property type="component" value="Unassembled WGS sequence"/>
</dbReference>
<organism evidence="8 9">
    <name type="scientific">Sphingobium lignivorans</name>
    <dbReference type="NCBI Taxonomy" id="2735886"/>
    <lineage>
        <taxon>Bacteria</taxon>
        <taxon>Pseudomonadati</taxon>
        <taxon>Pseudomonadota</taxon>
        <taxon>Alphaproteobacteria</taxon>
        <taxon>Sphingomonadales</taxon>
        <taxon>Sphingomonadaceae</taxon>
        <taxon>Sphingobium</taxon>
    </lineage>
</organism>
<evidence type="ECO:0000256" key="2">
    <source>
        <dbReference type="ARBA" id="ARBA00023012"/>
    </source>
</evidence>
<name>A0ABR6NDU0_9SPHN</name>
<dbReference type="GO" id="GO:0003677">
    <property type="term" value="F:DNA binding"/>
    <property type="evidence" value="ECO:0007669"/>
    <property type="project" value="UniProtKB-KW"/>
</dbReference>
<dbReference type="EMBL" id="JACHKA010000001">
    <property type="protein sequence ID" value="MBB5985439.1"/>
    <property type="molecule type" value="Genomic_DNA"/>
</dbReference>
<accession>A0ABR6NDU0</accession>
<keyword evidence="4 8" id="KW-0238">DNA-binding</keyword>
<dbReference type="InterPro" id="IPR039420">
    <property type="entry name" value="WalR-like"/>
</dbReference>
<evidence type="ECO:0000259" key="7">
    <source>
        <dbReference type="PROSITE" id="PS50110"/>
    </source>
</evidence>
<comment type="caution">
    <text evidence="8">The sequence shown here is derived from an EMBL/GenBank/DDBJ whole genome shotgun (WGS) entry which is preliminary data.</text>
</comment>
<gene>
    <name evidence="8" type="ORF">HNP60_001413</name>
</gene>
<dbReference type="InterPro" id="IPR001789">
    <property type="entry name" value="Sig_transdc_resp-reg_receiver"/>
</dbReference>
<keyword evidence="1 6" id="KW-0597">Phosphoprotein</keyword>
<dbReference type="Pfam" id="PF00072">
    <property type="entry name" value="Response_reg"/>
    <property type="match status" value="1"/>
</dbReference>
<dbReference type="InterPro" id="IPR011006">
    <property type="entry name" value="CheY-like_superfamily"/>
</dbReference>
<feature type="domain" description="Response regulatory" evidence="7">
    <location>
        <begin position="18"/>
        <end position="134"/>
    </location>
</feature>
<reference evidence="8 9" key="1">
    <citation type="submission" date="2020-08" db="EMBL/GenBank/DDBJ databases">
        <title>Exploring microbial biodiversity for novel pathways involved in the catabolism of aromatic compounds derived from lignin.</title>
        <authorList>
            <person name="Elkins J."/>
        </authorList>
    </citation>
    <scope>NUCLEOTIDE SEQUENCE [LARGE SCALE GENOMIC DNA]</scope>
    <source>
        <strain evidence="8 9">B1D3A</strain>
    </source>
</reference>
<dbReference type="Gene3D" id="3.40.50.2300">
    <property type="match status" value="1"/>
</dbReference>
<keyword evidence="5" id="KW-0804">Transcription</keyword>
<dbReference type="PANTHER" id="PTHR48111">
    <property type="entry name" value="REGULATOR OF RPOS"/>
    <property type="match status" value="1"/>
</dbReference>
<dbReference type="PROSITE" id="PS50110">
    <property type="entry name" value="RESPONSE_REGULATORY"/>
    <property type="match status" value="1"/>
</dbReference>
<evidence type="ECO:0000256" key="1">
    <source>
        <dbReference type="ARBA" id="ARBA00022553"/>
    </source>
</evidence>
<dbReference type="PANTHER" id="PTHR48111:SF1">
    <property type="entry name" value="TWO-COMPONENT RESPONSE REGULATOR ORR33"/>
    <property type="match status" value="1"/>
</dbReference>
<dbReference type="RefSeq" id="WP_184151845.1">
    <property type="nucleotide sequence ID" value="NZ_JACHKA010000001.1"/>
</dbReference>
<keyword evidence="3" id="KW-0805">Transcription regulation</keyword>
<protein>
    <submittedName>
        <fullName evidence="8">DNA-binding response OmpR family regulator</fullName>
    </submittedName>
</protein>
<feature type="modified residue" description="4-aspartylphosphate" evidence="6">
    <location>
        <position position="67"/>
    </location>
</feature>
<sequence>MSYLAQIDSETGAAQPPVVLVVDDVADNRVIVCRHLARMGFRPESADSARSGLAAIYASRPDIVLLDYMMPDLTGLAVLRELRANALYADLPVIMLTARTEATTIVDVLEAGANDYVPKPIDFIALRARIEKQLEAARASRAVRTDYASLDRRQSTSVLEKRELKDQLTREVAQRMRLEEQLASLGATVNTADGRVIDRAKIVHCLRRVEHLLSRLASQEGPINPAVIMEAAAQVRTGLKELRADD</sequence>
<evidence type="ECO:0000256" key="4">
    <source>
        <dbReference type="ARBA" id="ARBA00023125"/>
    </source>
</evidence>
<dbReference type="SMART" id="SM00448">
    <property type="entry name" value="REC"/>
    <property type="match status" value="1"/>
</dbReference>
<proteinExistence type="predicted"/>
<evidence type="ECO:0000256" key="3">
    <source>
        <dbReference type="ARBA" id="ARBA00023015"/>
    </source>
</evidence>
<evidence type="ECO:0000256" key="6">
    <source>
        <dbReference type="PROSITE-ProRule" id="PRU00169"/>
    </source>
</evidence>
<evidence type="ECO:0000256" key="5">
    <source>
        <dbReference type="ARBA" id="ARBA00023163"/>
    </source>
</evidence>
<keyword evidence="9" id="KW-1185">Reference proteome</keyword>
<evidence type="ECO:0000313" key="8">
    <source>
        <dbReference type="EMBL" id="MBB5985439.1"/>
    </source>
</evidence>